<evidence type="ECO:0000259" key="12">
    <source>
        <dbReference type="Pfam" id="PF16327"/>
    </source>
</evidence>
<dbReference type="GO" id="GO:0017004">
    <property type="term" value="P:cytochrome complex assembly"/>
    <property type="evidence" value="ECO:0007669"/>
    <property type="project" value="UniProtKB-KW"/>
</dbReference>
<feature type="domain" description="Cytochrome c-type biogenesis protein CcmF C-terminal" evidence="12">
    <location>
        <begin position="317"/>
        <end position="630"/>
    </location>
</feature>
<feature type="transmembrane region" description="Helical" evidence="10">
    <location>
        <begin position="484"/>
        <end position="507"/>
    </location>
</feature>
<dbReference type="PRINTS" id="PR01411">
    <property type="entry name" value="CCMFBIOGNSIS"/>
</dbReference>
<feature type="transmembrane region" description="Helical" evidence="10">
    <location>
        <begin position="453"/>
        <end position="472"/>
    </location>
</feature>
<dbReference type="GO" id="GO:0005886">
    <property type="term" value="C:plasma membrane"/>
    <property type="evidence" value="ECO:0007669"/>
    <property type="project" value="UniProtKB-SubCell"/>
</dbReference>
<feature type="transmembrane region" description="Helical" evidence="10">
    <location>
        <begin position="126"/>
        <end position="148"/>
    </location>
</feature>
<evidence type="ECO:0000256" key="3">
    <source>
        <dbReference type="ARBA" id="ARBA00022475"/>
    </source>
</evidence>
<feature type="transmembrane region" description="Helical" evidence="10">
    <location>
        <begin position="177"/>
        <end position="197"/>
    </location>
</feature>
<evidence type="ECO:0000313" key="13">
    <source>
        <dbReference type="EMBL" id="MBE1237361.1"/>
    </source>
</evidence>
<dbReference type="PANTHER" id="PTHR43653">
    <property type="entry name" value="CYTOCHROME C ASSEMBLY PROTEIN-RELATED"/>
    <property type="match status" value="1"/>
</dbReference>
<evidence type="ECO:0000256" key="6">
    <source>
        <dbReference type="ARBA" id="ARBA00022748"/>
    </source>
</evidence>
<feature type="transmembrane region" description="Helical" evidence="10">
    <location>
        <begin position="46"/>
        <end position="73"/>
    </location>
</feature>
<dbReference type="Proteomes" id="UP000631034">
    <property type="component" value="Unassembled WGS sequence"/>
</dbReference>
<dbReference type="InterPro" id="IPR003568">
    <property type="entry name" value="Cyt_c_biogenesis_CcmF"/>
</dbReference>
<dbReference type="AlphaFoldDB" id="A0A8J6YPN6"/>
<organism evidence="13 14">
    <name type="scientific">Phaeovibrio sulfidiphilus</name>
    <dbReference type="NCBI Taxonomy" id="1220600"/>
    <lineage>
        <taxon>Bacteria</taxon>
        <taxon>Pseudomonadati</taxon>
        <taxon>Pseudomonadota</taxon>
        <taxon>Alphaproteobacteria</taxon>
        <taxon>Rhodospirillales</taxon>
        <taxon>Rhodospirillaceae</taxon>
        <taxon>Phaeovibrio</taxon>
    </lineage>
</organism>
<keyword evidence="8 10" id="KW-0472">Membrane</keyword>
<feature type="transmembrane region" description="Helical" evidence="10">
    <location>
        <begin position="612"/>
        <end position="631"/>
    </location>
</feature>
<dbReference type="EMBL" id="JACZHT010000004">
    <property type="protein sequence ID" value="MBE1237361.1"/>
    <property type="molecule type" value="Genomic_DNA"/>
</dbReference>
<reference evidence="13" key="1">
    <citation type="submission" date="2020-10" db="EMBL/GenBank/DDBJ databases">
        <title>Genome sequence of the unusual species of purple photosynthetic bacteria, Phaeovibrio sulfidiphilus DSM 23193, type strain.</title>
        <authorList>
            <person name="Kyndt J.A."/>
            <person name="Meyer T.E."/>
        </authorList>
    </citation>
    <scope>NUCLEOTIDE SEQUENCE</scope>
    <source>
        <strain evidence="13">DSM 23193</strain>
    </source>
</reference>
<evidence type="ECO:0000256" key="9">
    <source>
        <dbReference type="ARBA" id="ARBA00037230"/>
    </source>
</evidence>
<proteinExistence type="inferred from homology"/>
<comment type="subcellular location">
    <subcellularLocation>
        <location evidence="1">Cell inner membrane</location>
        <topology evidence="1">Multi-pass membrane protein</topology>
    </subcellularLocation>
</comment>
<dbReference type="RefSeq" id="WP_192534370.1">
    <property type="nucleotide sequence ID" value="NZ_JACZHT010000004.1"/>
</dbReference>
<comment type="function">
    <text evidence="9">Required for the biogenesis of c-type cytochromes. Possible subunit of a heme lyase.</text>
</comment>
<dbReference type="NCBIfam" id="NF007691">
    <property type="entry name" value="PRK10369.1"/>
    <property type="match status" value="1"/>
</dbReference>
<evidence type="ECO:0000256" key="1">
    <source>
        <dbReference type="ARBA" id="ARBA00004429"/>
    </source>
</evidence>
<evidence type="ECO:0000259" key="11">
    <source>
        <dbReference type="Pfam" id="PF01578"/>
    </source>
</evidence>
<feature type="transmembrane region" description="Helical" evidence="10">
    <location>
        <begin position="96"/>
        <end position="114"/>
    </location>
</feature>
<feature type="transmembrane region" description="Helical" evidence="10">
    <location>
        <begin position="314"/>
        <end position="333"/>
    </location>
</feature>
<dbReference type="InterPro" id="IPR002541">
    <property type="entry name" value="Cyt_c_assembly"/>
</dbReference>
<evidence type="ECO:0000313" key="14">
    <source>
        <dbReference type="Proteomes" id="UP000631034"/>
    </source>
</evidence>
<feature type="transmembrane region" description="Helical" evidence="10">
    <location>
        <begin position="6"/>
        <end position="25"/>
    </location>
</feature>
<keyword evidence="14" id="KW-1185">Reference proteome</keyword>
<feature type="transmembrane region" description="Helical" evidence="10">
    <location>
        <begin position="354"/>
        <end position="375"/>
    </location>
</feature>
<evidence type="ECO:0000256" key="8">
    <source>
        <dbReference type="ARBA" id="ARBA00023136"/>
    </source>
</evidence>
<sequence>MIVELGHYCLVLALFVALVQAVVLLTGAARQRADFMATATGSSLALFALVGASFAALTWAFVVSDFSVLVVALNSHTDKPLLYKISGVWANHEGSLLLWVLILTAFSLAISLLGRNLPPTLRSRAIAVQGLVTAGFLLFILFTSNPFWRIPPEAIPLNGQGLNPLLQDPALAFHPPLLYAGYVGFSMAFSLAVAALIEGRVDAAWARWVRPWTLAAWVFLTLGIALGAWWAYYELGWGGWWSWDPVENASFIPWLAGTALLHSAIVVEKRNALKVWTVFLAVLTFSLSLVGTFIVRSGVITSIHAFASDPTRGVFILVLLGLTIGASLILFAWRAPQLEGGSLFAPDSKEGSLLVNNLLMTTAAATVLIGVLYPLVADVLNMGKLTVGPPFYELVFKWLMIPTIVLMAIGPLLPWKRGDLRGALRKLTVADAAFVLTLIAVIVLAGADRYWTAIGLALGVWLATGTLTELALRLRGGRMPPRATWGLVLGHLGMAAMVIGIVCDYSWRTETVQAMRPGETRHLAGRDFTLLEADEVQGPNYTALRATVRLDEKGREVAVLHPERRDYATSTMPTTESAIASNGLVDYHAVIGESSGDGTFAARFFYHPGVPLLWYGAGLMALGGLISLTDGRYRVGAPKRNTATRSRKTPS</sequence>
<feature type="transmembrane region" description="Helical" evidence="10">
    <location>
        <begin position="209"/>
        <end position="231"/>
    </location>
</feature>
<dbReference type="GO" id="GO:0015232">
    <property type="term" value="F:heme transmembrane transporter activity"/>
    <property type="evidence" value="ECO:0007669"/>
    <property type="project" value="InterPro"/>
</dbReference>
<evidence type="ECO:0000256" key="5">
    <source>
        <dbReference type="ARBA" id="ARBA00022692"/>
    </source>
</evidence>
<comment type="caution">
    <text evidence="13">The sequence shown here is derived from an EMBL/GenBank/DDBJ whole genome shotgun (WGS) entry which is preliminary data.</text>
</comment>
<comment type="similarity">
    <text evidence="2">Belongs to the CcmF/CycK/Ccl1/NrfE/CcsA family.</text>
</comment>
<dbReference type="NCBIfam" id="TIGR00353">
    <property type="entry name" value="nrfE"/>
    <property type="match status" value="1"/>
</dbReference>
<accession>A0A8J6YPN6</accession>
<dbReference type="Pfam" id="PF01578">
    <property type="entry name" value="Cytochrom_C_asm"/>
    <property type="match status" value="1"/>
</dbReference>
<gene>
    <name evidence="13" type="ORF">IHV25_06835</name>
</gene>
<feature type="transmembrane region" description="Helical" evidence="10">
    <location>
        <begin position="427"/>
        <end position="447"/>
    </location>
</feature>
<keyword evidence="13" id="KW-0456">Lyase</keyword>
<keyword evidence="4" id="KW-0997">Cell inner membrane</keyword>
<feature type="domain" description="Cytochrome c assembly protein" evidence="11">
    <location>
        <begin position="89"/>
        <end position="297"/>
    </location>
</feature>
<evidence type="ECO:0000256" key="2">
    <source>
        <dbReference type="ARBA" id="ARBA00009186"/>
    </source>
</evidence>
<dbReference type="InterPro" id="IPR003567">
    <property type="entry name" value="Cyt_c_biogenesis"/>
</dbReference>
<evidence type="ECO:0000256" key="10">
    <source>
        <dbReference type="SAM" id="Phobius"/>
    </source>
</evidence>
<keyword evidence="6" id="KW-0201">Cytochrome c-type biogenesis</keyword>
<feature type="transmembrane region" description="Helical" evidence="10">
    <location>
        <begin position="275"/>
        <end position="294"/>
    </location>
</feature>
<keyword evidence="3" id="KW-1003">Cell membrane</keyword>
<dbReference type="GO" id="GO:0016829">
    <property type="term" value="F:lyase activity"/>
    <property type="evidence" value="ECO:0007669"/>
    <property type="project" value="UniProtKB-KW"/>
</dbReference>
<dbReference type="PRINTS" id="PR01410">
    <property type="entry name" value="CCBIOGENESIS"/>
</dbReference>
<name>A0A8J6YPN6_9PROT</name>
<dbReference type="Pfam" id="PF16327">
    <property type="entry name" value="CcmF_C"/>
    <property type="match status" value="1"/>
</dbReference>
<protein>
    <submittedName>
        <fullName evidence="13">Heme lyase CcmF/NrfE family subunit</fullName>
    </submittedName>
</protein>
<feature type="transmembrane region" description="Helical" evidence="10">
    <location>
        <begin position="251"/>
        <end position="268"/>
    </location>
</feature>
<dbReference type="InterPro" id="IPR032523">
    <property type="entry name" value="CcmF_C"/>
</dbReference>
<feature type="transmembrane region" description="Helical" evidence="10">
    <location>
        <begin position="395"/>
        <end position="415"/>
    </location>
</feature>
<dbReference type="GO" id="GO:0020037">
    <property type="term" value="F:heme binding"/>
    <property type="evidence" value="ECO:0007669"/>
    <property type="project" value="InterPro"/>
</dbReference>
<keyword evidence="7 10" id="KW-1133">Transmembrane helix</keyword>
<keyword evidence="5 10" id="KW-0812">Transmembrane</keyword>
<dbReference type="PANTHER" id="PTHR43653:SF1">
    <property type="entry name" value="CYTOCHROME C-TYPE BIOGENESIS PROTEIN CCMF"/>
    <property type="match status" value="1"/>
</dbReference>
<evidence type="ECO:0000256" key="4">
    <source>
        <dbReference type="ARBA" id="ARBA00022519"/>
    </source>
</evidence>
<evidence type="ECO:0000256" key="7">
    <source>
        <dbReference type="ARBA" id="ARBA00022989"/>
    </source>
</evidence>